<evidence type="ECO:0000313" key="3">
    <source>
        <dbReference type="Proteomes" id="UP000280344"/>
    </source>
</evidence>
<dbReference type="KEGG" id="flh:EJ997_10500"/>
<gene>
    <name evidence="2" type="ORF">EJ997_10500</name>
</gene>
<reference evidence="2 3" key="1">
    <citation type="submission" date="2018-12" db="EMBL/GenBank/DDBJ databases">
        <title>Complete genome sequence of Flaviflexus sp. H23T48.</title>
        <authorList>
            <person name="Bae J.-W."/>
            <person name="Lee J.-Y."/>
        </authorList>
    </citation>
    <scope>NUCLEOTIDE SEQUENCE [LARGE SCALE GENOMIC DNA]</scope>
    <source>
        <strain evidence="2 3">H23T48</strain>
    </source>
</reference>
<dbReference type="Proteomes" id="UP000280344">
    <property type="component" value="Chromosome"/>
</dbReference>
<proteinExistence type="predicted"/>
<evidence type="ECO:0000313" key="2">
    <source>
        <dbReference type="EMBL" id="AZQ77708.1"/>
    </source>
</evidence>
<dbReference type="RefSeq" id="WP_126704511.1">
    <property type="nucleotide sequence ID" value="NZ_CP034593.1"/>
</dbReference>
<protein>
    <submittedName>
        <fullName evidence="2">Uncharacterized protein</fullName>
    </submittedName>
</protein>
<accession>A0A3S9PZG5</accession>
<organism evidence="2 3">
    <name type="scientific">Flaviflexus ciconiae</name>
    <dbReference type="NCBI Taxonomy" id="2496867"/>
    <lineage>
        <taxon>Bacteria</taxon>
        <taxon>Bacillati</taxon>
        <taxon>Actinomycetota</taxon>
        <taxon>Actinomycetes</taxon>
        <taxon>Actinomycetales</taxon>
        <taxon>Actinomycetaceae</taxon>
        <taxon>Flaviflexus</taxon>
    </lineage>
</organism>
<feature type="compositionally biased region" description="Basic and acidic residues" evidence="1">
    <location>
        <begin position="107"/>
        <end position="118"/>
    </location>
</feature>
<feature type="compositionally biased region" description="Basic and acidic residues" evidence="1">
    <location>
        <begin position="169"/>
        <end position="181"/>
    </location>
</feature>
<sequence length="215" mass="23972">MRLEPQEAGSRGLDVRVNEAILRDPRRLKIGSNANMALICLQLFAIGAGRDGVIYADEYTKDDPYPGIPWVADETISKLKEYGLAEDYVDERGPGIRVTWLWQSTAEEREKARHQSRERSRRYRERSRANEEELSRLKAEDTPPVHATDSPYSVTRDAPVTNAGVGQDRTGKERQGEEKVRYSSGEGSQGTVPDSLGPSEWPPPPSKEIPPGLVG</sequence>
<feature type="compositionally biased region" description="Basic and acidic residues" evidence="1">
    <location>
        <begin position="126"/>
        <end position="143"/>
    </location>
</feature>
<name>A0A3S9PZG5_9ACTO</name>
<keyword evidence="3" id="KW-1185">Reference proteome</keyword>
<evidence type="ECO:0000256" key="1">
    <source>
        <dbReference type="SAM" id="MobiDB-lite"/>
    </source>
</evidence>
<feature type="region of interest" description="Disordered" evidence="1">
    <location>
        <begin position="107"/>
        <end position="215"/>
    </location>
</feature>
<dbReference type="AlphaFoldDB" id="A0A3S9PZG5"/>
<dbReference type="EMBL" id="CP034593">
    <property type="protein sequence ID" value="AZQ77708.1"/>
    <property type="molecule type" value="Genomic_DNA"/>
</dbReference>